<evidence type="ECO:0000313" key="1">
    <source>
        <dbReference type="EMBL" id="SVA50621.1"/>
    </source>
</evidence>
<name>A0A381WE74_9ZZZZ</name>
<accession>A0A381WE74</accession>
<proteinExistence type="predicted"/>
<feature type="non-terminal residue" evidence="1">
    <location>
        <position position="1"/>
    </location>
</feature>
<dbReference type="AlphaFoldDB" id="A0A381WE74"/>
<protein>
    <submittedName>
        <fullName evidence="1">Uncharacterized protein</fullName>
    </submittedName>
</protein>
<gene>
    <name evidence="1" type="ORF">METZ01_LOCUS103475</name>
</gene>
<dbReference type="EMBL" id="UINC01011473">
    <property type="protein sequence ID" value="SVA50621.1"/>
    <property type="molecule type" value="Genomic_DNA"/>
</dbReference>
<reference evidence="1" key="1">
    <citation type="submission" date="2018-05" db="EMBL/GenBank/DDBJ databases">
        <authorList>
            <person name="Lanie J.A."/>
            <person name="Ng W.-L."/>
            <person name="Kazmierczak K.M."/>
            <person name="Andrzejewski T.M."/>
            <person name="Davidsen T.M."/>
            <person name="Wayne K.J."/>
            <person name="Tettelin H."/>
            <person name="Glass J.I."/>
            <person name="Rusch D."/>
            <person name="Podicherti R."/>
            <person name="Tsui H.-C.T."/>
            <person name="Winkler M.E."/>
        </authorList>
    </citation>
    <scope>NUCLEOTIDE SEQUENCE</scope>
</reference>
<sequence length="32" mass="3272">IPGLAVEKAYAASDTEIGLEITISGTQTGHLD</sequence>
<organism evidence="1">
    <name type="scientific">marine metagenome</name>
    <dbReference type="NCBI Taxonomy" id="408172"/>
    <lineage>
        <taxon>unclassified sequences</taxon>
        <taxon>metagenomes</taxon>
        <taxon>ecological metagenomes</taxon>
    </lineage>
</organism>